<dbReference type="EMBL" id="OZ034819">
    <property type="protein sequence ID" value="CAL1395622.1"/>
    <property type="molecule type" value="Genomic_DNA"/>
</dbReference>
<evidence type="ECO:0000313" key="1">
    <source>
        <dbReference type="EMBL" id="CAL1395622.1"/>
    </source>
</evidence>
<evidence type="ECO:0000313" key="2">
    <source>
        <dbReference type="Proteomes" id="UP001497516"/>
    </source>
</evidence>
<gene>
    <name evidence="1" type="ORF">LTRI10_LOCUS36044</name>
</gene>
<accession>A0AAV2FCC3</accession>
<organism evidence="1 2">
    <name type="scientific">Linum trigynum</name>
    <dbReference type="NCBI Taxonomy" id="586398"/>
    <lineage>
        <taxon>Eukaryota</taxon>
        <taxon>Viridiplantae</taxon>
        <taxon>Streptophyta</taxon>
        <taxon>Embryophyta</taxon>
        <taxon>Tracheophyta</taxon>
        <taxon>Spermatophyta</taxon>
        <taxon>Magnoliopsida</taxon>
        <taxon>eudicotyledons</taxon>
        <taxon>Gunneridae</taxon>
        <taxon>Pentapetalae</taxon>
        <taxon>rosids</taxon>
        <taxon>fabids</taxon>
        <taxon>Malpighiales</taxon>
        <taxon>Linaceae</taxon>
        <taxon>Linum</taxon>
    </lineage>
</organism>
<dbReference type="Proteomes" id="UP001497516">
    <property type="component" value="Chromosome 6"/>
</dbReference>
<sequence length="93" mass="10284">MQQGLCSDRLSVDRLVILWAYADPAPVSIVAFRDPRTGEGGDGILMRETREGQLGELGYVEEGKKTKVKFGIPTRPLTAKTMMAAREMSWVKA</sequence>
<protein>
    <submittedName>
        <fullName evidence="1">Uncharacterized protein</fullName>
    </submittedName>
</protein>
<dbReference type="AlphaFoldDB" id="A0AAV2FCC3"/>
<keyword evidence="2" id="KW-1185">Reference proteome</keyword>
<reference evidence="1 2" key="1">
    <citation type="submission" date="2024-04" db="EMBL/GenBank/DDBJ databases">
        <authorList>
            <person name="Fracassetti M."/>
        </authorList>
    </citation>
    <scope>NUCLEOTIDE SEQUENCE [LARGE SCALE GENOMIC DNA]</scope>
</reference>
<name>A0AAV2FCC3_9ROSI</name>
<proteinExistence type="predicted"/>